<sequence>MIWSISQEALKTRMKQRNEAHALLASLSSLVLGQCPNILDFHRDELSPIRRLPPEIIRIIFLFWASDRHFFQSPTCVSPSVLTGVCVSWRNIAFGMPELWSLIVVEIRNGKFYPDKRTIEKWIKRSGSYALSFSIEERDPLFHSNLTVRLGPVLRTLLYGDTNPDHSAESPVASMLNLFIPHHFRWQKILLRYKNAWNGKVGFASLPRNATYPLLEEVHLYENHSLWALEDVDRIKSMMISAPRLHSISWLSQKSYATLAFPWEQLTHFTLGSPTVVDKGLCILATCPHLKSLELMLLPMFPVSNDGDPFVHNTLQHLHLSAVGNLAAFFDKVTLPALKNLSLSELHGTAPDPPIHLGRWPQSQFLAFLLRSGCNIEQFIIDECDISAEDLAECLAHPQISKSLGSLSIMEGHLKNLCVTDEVLRRLTYTPSETICPNLTAIKLWGCISAQDGKVADMVESRWLFRTEGCPIMQLRTAVIGFSPGACHTEDWSRLVALNIKRFGITHSQL</sequence>
<accession>B0DI41</accession>
<evidence type="ECO:0000313" key="2">
    <source>
        <dbReference type="Proteomes" id="UP000001194"/>
    </source>
</evidence>
<dbReference type="GeneID" id="6079061"/>
<dbReference type="Proteomes" id="UP000001194">
    <property type="component" value="Unassembled WGS sequence"/>
</dbReference>
<dbReference type="KEGG" id="lbc:LACBIDRAFT_329466"/>
<organism evidence="2">
    <name type="scientific">Laccaria bicolor (strain S238N-H82 / ATCC MYA-4686)</name>
    <name type="common">Bicoloured deceiver</name>
    <name type="synonym">Laccaria laccata var. bicolor</name>
    <dbReference type="NCBI Taxonomy" id="486041"/>
    <lineage>
        <taxon>Eukaryota</taxon>
        <taxon>Fungi</taxon>
        <taxon>Dikarya</taxon>
        <taxon>Basidiomycota</taxon>
        <taxon>Agaricomycotina</taxon>
        <taxon>Agaricomycetes</taxon>
        <taxon>Agaricomycetidae</taxon>
        <taxon>Agaricales</taxon>
        <taxon>Agaricineae</taxon>
        <taxon>Hydnangiaceae</taxon>
        <taxon>Laccaria</taxon>
    </lineage>
</organism>
<evidence type="ECO:0000313" key="1">
    <source>
        <dbReference type="EMBL" id="EDR05937.1"/>
    </source>
</evidence>
<dbReference type="HOGENOM" id="CLU_018544_7_0_1"/>
<dbReference type="Gene3D" id="3.80.10.10">
    <property type="entry name" value="Ribonuclease Inhibitor"/>
    <property type="match status" value="1"/>
</dbReference>
<gene>
    <name evidence="1" type="ORF">LACBIDRAFT_329466</name>
</gene>
<dbReference type="InParanoid" id="B0DI41"/>
<dbReference type="InterPro" id="IPR032675">
    <property type="entry name" value="LRR_dom_sf"/>
</dbReference>
<dbReference type="EMBL" id="DS547111">
    <property type="protein sequence ID" value="EDR05937.1"/>
    <property type="molecule type" value="Genomic_DNA"/>
</dbReference>
<dbReference type="RefSeq" id="XP_001883613.1">
    <property type="nucleotide sequence ID" value="XM_001883578.1"/>
</dbReference>
<dbReference type="OrthoDB" id="2919606at2759"/>
<keyword evidence="2" id="KW-1185">Reference proteome</keyword>
<name>B0DI41_LACBS</name>
<dbReference type="AlphaFoldDB" id="B0DI41"/>
<reference evidence="1 2" key="1">
    <citation type="journal article" date="2008" name="Nature">
        <title>The genome of Laccaria bicolor provides insights into mycorrhizal symbiosis.</title>
        <authorList>
            <person name="Martin F."/>
            <person name="Aerts A."/>
            <person name="Ahren D."/>
            <person name="Brun A."/>
            <person name="Danchin E.G.J."/>
            <person name="Duchaussoy F."/>
            <person name="Gibon J."/>
            <person name="Kohler A."/>
            <person name="Lindquist E."/>
            <person name="Pereda V."/>
            <person name="Salamov A."/>
            <person name="Shapiro H.J."/>
            <person name="Wuyts J."/>
            <person name="Blaudez D."/>
            <person name="Buee M."/>
            <person name="Brokstein P."/>
            <person name="Canbaeck B."/>
            <person name="Cohen D."/>
            <person name="Courty P.E."/>
            <person name="Coutinho P.M."/>
            <person name="Delaruelle C."/>
            <person name="Detter J.C."/>
            <person name="Deveau A."/>
            <person name="DiFazio S."/>
            <person name="Duplessis S."/>
            <person name="Fraissinet-Tachet L."/>
            <person name="Lucic E."/>
            <person name="Frey-Klett P."/>
            <person name="Fourrey C."/>
            <person name="Feussner I."/>
            <person name="Gay G."/>
            <person name="Grimwood J."/>
            <person name="Hoegger P.J."/>
            <person name="Jain P."/>
            <person name="Kilaru S."/>
            <person name="Labbe J."/>
            <person name="Lin Y.C."/>
            <person name="Legue V."/>
            <person name="Le Tacon F."/>
            <person name="Marmeisse R."/>
            <person name="Melayah D."/>
            <person name="Montanini B."/>
            <person name="Muratet M."/>
            <person name="Nehls U."/>
            <person name="Niculita-Hirzel H."/>
            <person name="Oudot-Le Secq M.P."/>
            <person name="Peter M."/>
            <person name="Quesneville H."/>
            <person name="Rajashekar B."/>
            <person name="Reich M."/>
            <person name="Rouhier N."/>
            <person name="Schmutz J."/>
            <person name="Yin T."/>
            <person name="Chalot M."/>
            <person name="Henrissat B."/>
            <person name="Kuees U."/>
            <person name="Lucas S."/>
            <person name="Van de Peer Y."/>
            <person name="Podila G.K."/>
            <person name="Polle A."/>
            <person name="Pukkila P.J."/>
            <person name="Richardson P.M."/>
            <person name="Rouze P."/>
            <person name="Sanders I.R."/>
            <person name="Stajich J.E."/>
            <person name="Tunlid A."/>
            <person name="Tuskan G."/>
            <person name="Grigoriev I.V."/>
        </authorList>
    </citation>
    <scope>NUCLEOTIDE SEQUENCE [LARGE SCALE GENOMIC DNA]</scope>
    <source>
        <strain evidence="2">S238N-H82 / ATCC MYA-4686</strain>
    </source>
</reference>
<protein>
    <submittedName>
        <fullName evidence="1">Predicted protein</fullName>
    </submittedName>
</protein>
<proteinExistence type="predicted"/>
<dbReference type="SUPFAM" id="SSF52047">
    <property type="entry name" value="RNI-like"/>
    <property type="match status" value="1"/>
</dbReference>